<dbReference type="OrthoDB" id="6378859at2759"/>
<dbReference type="EMBL" id="VSRR010048210">
    <property type="protein sequence ID" value="MPC78356.1"/>
    <property type="molecule type" value="Genomic_DNA"/>
</dbReference>
<keyword evidence="2" id="KW-1185">Reference proteome</keyword>
<organism evidence="1 2">
    <name type="scientific">Portunus trituberculatus</name>
    <name type="common">Swimming crab</name>
    <name type="synonym">Neptunus trituberculatus</name>
    <dbReference type="NCBI Taxonomy" id="210409"/>
    <lineage>
        <taxon>Eukaryota</taxon>
        <taxon>Metazoa</taxon>
        <taxon>Ecdysozoa</taxon>
        <taxon>Arthropoda</taxon>
        <taxon>Crustacea</taxon>
        <taxon>Multicrustacea</taxon>
        <taxon>Malacostraca</taxon>
        <taxon>Eumalacostraca</taxon>
        <taxon>Eucarida</taxon>
        <taxon>Decapoda</taxon>
        <taxon>Pleocyemata</taxon>
        <taxon>Brachyura</taxon>
        <taxon>Eubrachyura</taxon>
        <taxon>Portunoidea</taxon>
        <taxon>Portunidae</taxon>
        <taxon>Portuninae</taxon>
        <taxon>Portunus</taxon>
    </lineage>
</organism>
<accession>A0A5B7I8Y7</accession>
<dbReference type="PANTHER" id="PTHR19446">
    <property type="entry name" value="REVERSE TRANSCRIPTASES"/>
    <property type="match status" value="1"/>
</dbReference>
<dbReference type="Proteomes" id="UP000324222">
    <property type="component" value="Unassembled WGS sequence"/>
</dbReference>
<evidence type="ECO:0000313" key="1">
    <source>
        <dbReference type="EMBL" id="MPC78356.1"/>
    </source>
</evidence>
<proteinExistence type="predicted"/>
<dbReference type="AlphaFoldDB" id="A0A5B7I8Y7"/>
<evidence type="ECO:0008006" key="3">
    <source>
        <dbReference type="Google" id="ProtNLM"/>
    </source>
</evidence>
<comment type="caution">
    <text evidence="1">The sequence shown here is derived from an EMBL/GenBank/DDBJ whole genome shotgun (WGS) entry which is preliminary data.</text>
</comment>
<sequence length="167" mass="18334">MEQAGAQKGRGCIEHILTLRLLTDYARKKNQKLFVTFVDFSKAYDMGPRVVLLRVLERLGCGAVMLGAITAMYRVTQSVLGTAVFATTMGVLGGSVEDRQPLCLAELEVQQCQQYTYHGAPFTADGSVHQAVRAHANAKAAHVAKFVSFIKKNNDVPFVMKKKKTSI</sequence>
<reference evidence="1 2" key="1">
    <citation type="submission" date="2019-05" db="EMBL/GenBank/DDBJ databases">
        <title>Another draft genome of Portunus trituberculatus and its Hox gene families provides insights of decapod evolution.</title>
        <authorList>
            <person name="Jeong J.-H."/>
            <person name="Song I."/>
            <person name="Kim S."/>
            <person name="Choi T."/>
            <person name="Kim D."/>
            <person name="Ryu S."/>
            <person name="Kim W."/>
        </authorList>
    </citation>
    <scope>NUCLEOTIDE SEQUENCE [LARGE SCALE GENOMIC DNA]</scope>
    <source>
        <tissue evidence="1">Muscle</tissue>
    </source>
</reference>
<name>A0A5B7I8Y7_PORTR</name>
<protein>
    <recommendedName>
        <fullName evidence="3">Reverse transcriptase domain-containing protein</fullName>
    </recommendedName>
</protein>
<gene>
    <name evidence="1" type="ORF">E2C01_072840</name>
</gene>
<evidence type="ECO:0000313" key="2">
    <source>
        <dbReference type="Proteomes" id="UP000324222"/>
    </source>
</evidence>